<protein>
    <recommendedName>
        <fullName evidence="3">DUF559 domain-containing protein</fullName>
    </recommendedName>
</protein>
<sequence length="297" mass="32912">MLALLEAQGGAASRAELRSVGLTRGMLVREVRQGRLAIDGAAVRAIGSPPGRLALMRRTLANAAPMATLDGMTALEFVGLEGFTDERVHVSIPKGARVHRRRPPVAVHELRWWSEDDVRLRDGLRYVAPPVAALRAALWADTVRAGETILAMAAQQHVVDPIDLAEAADRLPRLPRRTRVCFAVSEICGGAESIAELDLGAACRELGLPEPTRQRRLRRPSGTYYLDAEWRDYKVTLEVDGIQHLLPDRQQRDLLKHNEITLSGGTHLRATTSAVRDRDLRTFGQLREALRRNGWRG</sequence>
<comment type="caution">
    <text evidence="1">The sequence shown here is derived from an EMBL/GenBank/DDBJ whole genome shotgun (WGS) entry which is preliminary data.</text>
</comment>
<reference evidence="1" key="1">
    <citation type="submission" date="2020-03" db="EMBL/GenBank/DDBJ databases">
        <title>Draft sequencing of Calidifontibacter sp. DB0510.</title>
        <authorList>
            <person name="Kim D.-U."/>
        </authorList>
    </citation>
    <scope>NUCLEOTIDE SEQUENCE</scope>
    <source>
        <strain evidence="1">DB0510</strain>
    </source>
</reference>
<accession>A0A967EHL5</accession>
<proteinExistence type="predicted"/>
<evidence type="ECO:0008006" key="3">
    <source>
        <dbReference type="Google" id="ProtNLM"/>
    </source>
</evidence>
<evidence type="ECO:0000313" key="1">
    <source>
        <dbReference type="EMBL" id="NHN56553.1"/>
    </source>
</evidence>
<dbReference type="AlphaFoldDB" id="A0A967EHL5"/>
<dbReference type="EMBL" id="JAAOIV010000009">
    <property type="protein sequence ID" value="NHN56553.1"/>
    <property type="molecule type" value="Genomic_DNA"/>
</dbReference>
<name>A0A967EHL5_9MICO</name>
<gene>
    <name evidence="1" type="ORF">G9U51_12260</name>
</gene>
<dbReference type="Proteomes" id="UP000744769">
    <property type="component" value="Unassembled WGS sequence"/>
</dbReference>
<keyword evidence="2" id="KW-1185">Reference proteome</keyword>
<dbReference type="RefSeq" id="WP_166197224.1">
    <property type="nucleotide sequence ID" value="NZ_JAAOIV010000009.1"/>
</dbReference>
<organism evidence="1 2">
    <name type="scientific">Metallococcus carri</name>
    <dbReference type="NCBI Taxonomy" id="1656884"/>
    <lineage>
        <taxon>Bacteria</taxon>
        <taxon>Bacillati</taxon>
        <taxon>Actinomycetota</taxon>
        <taxon>Actinomycetes</taxon>
        <taxon>Micrococcales</taxon>
        <taxon>Dermacoccaceae</taxon>
        <taxon>Metallococcus</taxon>
    </lineage>
</organism>
<evidence type="ECO:0000313" key="2">
    <source>
        <dbReference type="Proteomes" id="UP000744769"/>
    </source>
</evidence>